<dbReference type="EMBL" id="LAZR01000534">
    <property type="protein sequence ID" value="KKN65107.1"/>
    <property type="molecule type" value="Genomic_DNA"/>
</dbReference>
<organism evidence="1">
    <name type="scientific">marine sediment metagenome</name>
    <dbReference type="NCBI Taxonomy" id="412755"/>
    <lineage>
        <taxon>unclassified sequences</taxon>
        <taxon>metagenomes</taxon>
        <taxon>ecological metagenomes</taxon>
    </lineage>
</organism>
<comment type="caution">
    <text evidence="1">The sequence shown here is derived from an EMBL/GenBank/DDBJ whole genome shotgun (WGS) entry which is preliminary data.</text>
</comment>
<dbReference type="AlphaFoldDB" id="A0A0F9SRH8"/>
<gene>
    <name evidence="1" type="ORF">LCGC14_0484950</name>
</gene>
<reference evidence="1" key="1">
    <citation type="journal article" date="2015" name="Nature">
        <title>Complex archaea that bridge the gap between prokaryotes and eukaryotes.</title>
        <authorList>
            <person name="Spang A."/>
            <person name="Saw J.H."/>
            <person name="Jorgensen S.L."/>
            <person name="Zaremba-Niedzwiedzka K."/>
            <person name="Martijn J."/>
            <person name="Lind A.E."/>
            <person name="van Eijk R."/>
            <person name="Schleper C."/>
            <person name="Guy L."/>
            <person name="Ettema T.J."/>
        </authorList>
    </citation>
    <scope>NUCLEOTIDE SEQUENCE</scope>
</reference>
<name>A0A0F9SRH8_9ZZZZ</name>
<sequence length="59" mass="7003">MAFDAFEEFRVRIKGSKRFKKVKARSETEAVSVFLGKQFGPPSPFEIETIERVKRRRRK</sequence>
<accession>A0A0F9SRH8</accession>
<proteinExistence type="predicted"/>
<evidence type="ECO:0000313" key="1">
    <source>
        <dbReference type="EMBL" id="KKN65107.1"/>
    </source>
</evidence>
<protein>
    <submittedName>
        <fullName evidence="1">Uncharacterized protein</fullName>
    </submittedName>
</protein>